<dbReference type="AlphaFoldDB" id="A0A382DXZ0"/>
<organism evidence="1">
    <name type="scientific">marine metagenome</name>
    <dbReference type="NCBI Taxonomy" id="408172"/>
    <lineage>
        <taxon>unclassified sequences</taxon>
        <taxon>metagenomes</taxon>
        <taxon>ecological metagenomes</taxon>
    </lineage>
</organism>
<dbReference type="GO" id="GO:0047355">
    <property type="term" value="F:CDP-glycerol glycerophosphotransferase activity"/>
    <property type="evidence" value="ECO:0007669"/>
    <property type="project" value="InterPro"/>
</dbReference>
<dbReference type="Gene3D" id="3.40.50.12580">
    <property type="match status" value="1"/>
</dbReference>
<sequence length="385" mass="43402">VTAEGEIAAPHTPQLRRLWGGPSTLSRIREACAQEGTAIFFAEDRSDWLHIGPLAELVAEMGKPVLRLTADPNDPMIVDRGAMFIGKIVSATRLFLRLPPSVVVMTMTDLDAYHLKRSVHDVHYVYVFHSLLSTHRAYREHAFDAYDSILCSGPHHKRELEKAGEANDLRRRNLLETGYCRLDAIIAESKNVSDLEEKPTRVLLAPTWGTSSLIEHNLEKIIENLLKKSIEVILRFHPMSLRHQPSLVTQYSTLFGDNPKFSHDPDFESTESLHISDVVLSDWSGAAQEFSLGLLRPAIFVDTPKKTHNSEFLKLGIPCYEDLVRQDLGALVHPTELDLIPELVESLHGDRAIWYQKLERLRNEHLYNPGTAVAAAADYIVRLLS</sequence>
<dbReference type="InterPro" id="IPR043148">
    <property type="entry name" value="TagF_C"/>
</dbReference>
<feature type="non-terminal residue" evidence="1">
    <location>
        <position position="1"/>
    </location>
</feature>
<dbReference type="InterPro" id="IPR007554">
    <property type="entry name" value="Glycerophosphate_synth"/>
</dbReference>
<evidence type="ECO:0008006" key="2">
    <source>
        <dbReference type="Google" id="ProtNLM"/>
    </source>
</evidence>
<dbReference type="Pfam" id="PF04464">
    <property type="entry name" value="Glyphos_transf"/>
    <property type="match status" value="1"/>
</dbReference>
<accession>A0A382DXZ0</accession>
<name>A0A382DXZ0_9ZZZZ</name>
<evidence type="ECO:0000313" key="1">
    <source>
        <dbReference type="EMBL" id="SVB42563.1"/>
    </source>
</evidence>
<protein>
    <recommendedName>
        <fullName evidence="2">CDP-glycerol--glycerophosphate glycerophosphotransferase</fullName>
    </recommendedName>
</protein>
<dbReference type="GO" id="GO:0016020">
    <property type="term" value="C:membrane"/>
    <property type="evidence" value="ECO:0007669"/>
    <property type="project" value="InterPro"/>
</dbReference>
<dbReference type="EMBL" id="UINC01041379">
    <property type="protein sequence ID" value="SVB42563.1"/>
    <property type="molecule type" value="Genomic_DNA"/>
</dbReference>
<gene>
    <name evidence="1" type="ORF">METZ01_LOCUS195417</name>
</gene>
<reference evidence="1" key="1">
    <citation type="submission" date="2018-05" db="EMBL/GenBank/DDBJ databases">
        <authorList>
            <person name="Lanie J.A."/>
            <person name="Ng W.-L."/>
            <person name="Kazmierczak K.M."/>
            <person name="Andrzejewski T.M."/>
            <person name="Davidsen T.M."/>
            <person name="Wayne K.J."/>
            <person name="Tettelin H."/>
            <person name="Glass J.I."/>
            <person name="Rusch D."/>
            <person name="Podicherti R."/>
            <person name="Tsui H.-C.T."/>
            <person name="Winkler M.E."/>
        </authorList>
    </citation>
    <scope>NUCLEOTIDE SEQUENCE</scope>
</reference>
<proteinExistence type="predicted"/>